<feature type="transmembrane region" description="Helical" evidence="1">
    <location>
        <begin position="87"/>
        <end position="110"/>
    </location>
</feature>
<evidence type="ECO:0000256" key="1">
    <source>
        <dbReference type="SAM" id="Phobius"/>
    </source>
</evidence>
<protein>
    <recommendedName>
        <fullName evidence="4">O-antigen ligase-like membrane protein</fullName>
    </recommendedName>
</protein>
<comment type="caution">
    <text evidence="2">The sequence shown here is derived from an EMBL/GenBank/DDBJ whole genome shotgun (WGS) entry which is preliminary data.</text>
</comment>
<evidence type="ECO:0008006" key="4">
    <source>
        <dbReference type="Google" id="ProtNLM"/>
    </source>
</evidence>
<sequence>MKNYGLAIVIVLFFVLDVVNFIVDEKTGLSYQNSVSVYGRGLFELVVFYFLIKNYPLYKNSLLLIVFFLILPLIWLALFVFQKEIDLSFVLIIIKESHKFIFPILLFLFLREGYLKLKHFEVVYKFVFLISSTIVVLAFLFDISFFYTYNASRFGFKPPLATQNEISFFWIIGIVFLGARLFQKVDVSTFLVFVLVLFSASILGTKAILLFQFNTIVFFLVFFVKASLLKKVVAGLVLIISLFFVLYFSNFWGFFANLTRDEGFLFALTSKRNLLVIERLIPLIDSWSWYNFLIGGAYNGFPITEMDILDLFLVSGLVGCLIYFYLLFSTLFKFSKGHKLGYFFASQYILVGALAGHFYSSGINAILFAGLCVYLQQARISNKLKSLNL</sequence>
<dbReference type="Proteomes" id="UP000252733">
    <property type="component" value="Unassembled WGS sequence"/>
</dbReference>
<dbReference type="RefSeq" id="WP_114437726.1">
    <property type="nucleotide sequence ID" value="NZ_QPIZ01000024.1"/>
</dbReference>
<feature type="transmembrane region" description="Helical" evidence="1">
    <location>
        <begin position="348"/>
        <end position="375"/>
    </location>
</feature>
<keyword evidence="1" id="KW-0472">Membrane</keyword>
<feature type="transmembrane region" description="Helical" evidence="1">
    <location>
        <begin position="233"/>
        <end position="255"/>
    </location>
</feature>
<dbReference type="AlphaFoldDB" id="A0A368UPD5"/>
<evidence type="ECO:0000313" key="3">
    <source>
        <dbReference type="Proteomes" id="UP000252733"/>
    </source>
</evidence>
<keyword evidence="1" id="KW-1133">Transmembrane helix</keyword>
<feature type="transmembrane region" description="Helical" evidence="1">
    <location>
        <begin position="166"/>
        <end position="182"/>
    </location>
</feature>
<organism evidence="2 3">
    <name type="scientific">Marinilabilia salmonicolor</name>
    <dbReference type="NCBI Taxonomy" id="989"/>
    <lineage>
        <taxon>Bacteria</taxon>
        <taxon>Pseudomonadati</taxon>
        <taxon>Bacteroidota</taxon>
        <taxon>Bacteroidia</taxon>
        <taxon>Marinilabiliales</taxon>
        <taxon>Marinilabiliaceae</taxon>
        <taxon>Marinilabilia</taxon>
    </lineage>
</organism>
<accession>A0A368UPD5</accession>
<reference evidence="2 3" key="1">
    <citation type="submission" date="2018-07" db="EMBL/GenBank/DDBJ databases">
        <title>Freshwater and sediment microbial communities from various areas in North America, analyzing microbe dynamics in response to fracking.</title>
        <authorList>
            <person name="Lamendella R."/>
        </authorList>
    </citation>
    <scope>NUCLEOTIDE SEQUENCE [LARGE SCALE GENOMIC DNA]</scope>
    <source>
        <strain evidence="2 3">160A</strain>
    </source>
</reference>
<feature type="transmembrane region" description="Helical" evidence="1">
    <location>
        <begin position="187"/>
        <end position="203"/>
    </location>
</feature>
<keyword evidence="3" id="KW-1185">Reference proteome</keyword>
<evidence type="ECO:0000313" key="2">
    <source>
        <dbReference type="EMBL" id="RCW30035.1"/>
    </source>
</evidence>
<gene>
    <name evidence="2" type="ORF">DFO77_12447</name>
</gene>
<proteinExistence type="predicted"/>
<name>A0A368UPD5_9BACT</name>
<feature type="transmembrane region" description="Helical" evidence="1">
    <location>
        <begin position="308"/>
        <end position="328"/>
    </location>
</feature>
<keyword evidence="1" id="KW-0812">Transmembrane</keyword>
<feature type="transmembrane region" description="Helical" evidence="1">
    <location>
        <begin position="62"/>
        <end position="81"/>
    </location>
</feature>
<dbReference type="EMBL" id="QPIZ01000024">
    <property type="protein sequence ID" value="RCW30035.1"/>
    <property type="molecule type" value="Genomic_DNA"/>
</dbReference>
<feature type="transmembrane region" description="Helical" evidence="1">
    <location>
        <begin position="122"/>
        <end position="146"/>
    </location>
</feature>